<feature type="domain" description="Dinitrogenase iron-molybdenum cofactor biosynthesis" evidence="1">
    <location>
        <begin position="14"/>
        <end position="101"/>
    </location>
</feature>
<gene>
    <name evidence="2" type="ORF">U14_01215</name>
</gene>
<name>A0A0S6VXL4_9BACT</name>
<dbReference type="Proteomes" id="UP000030700">
    <property type="component" value="Unassembled WGS sequence"/>
</dbReference>
<dbReference type="InterPro" id="IPR036105">
    <property type="entry name" value="DiNase_FeMo-co_biosyn_sf"/>
</dbReference>
<reference evidence="2" key="1">
    <citation type="journal article" date="2015" name="PeerJ">
        <title>First genomic representation of candidate bacterial phylum KSB3 points to enhanced environmental sensing as a trigger of wastewater bulking.</title>
        <authorList>
            <person name="Sekiguchi Y."/>
            <person name="Ohashi A."/>
            <person name="Parks D.H."/>
            <person name="Yamauchi T."/>
            <person name="Tyson G.W."/>
            <person name="Hugenholtz P."/>
        </authorList>
    </citation>
    <scope>NUCLEOTIDE SEQUENCE [LARGE SCALE GENOMIC DNA]</scope>
</reference>
<dbReference type="Gene3D" id="3.30.420.130">
    <property type="entry name" value="Dinitrogenase iron-molybdenum cofactor biosynthesis domain"/>
    <property type="match status" value="1"/>
</dbReference>
<dbReference type="InterPro" id="IPR033913">
    <property type="entry name" value="MTH1175_dom"/>
</dbReference>
<dbReference type="AlphaFoldDB" id="A0A0S6VXL4"/>
<dbReference type="PANTHER" id="PTHR42983:SF1">
    <property type="entry name" value="IRON-MOLYBDENUM PROTEIN"/>
    <property type="match status" value="1"/>
</dbReference>
<dbReference type="PANTHER" id="PTHR42983">
    <property type="entry name" value="DINITROGENASE IRON-MOLYBDENUM COFACTOR PROTEIN-RELATED"/>
    <property type="match status" value="1"/>
</dbReference>
<keyword evidence="3" id="KW-1185">Reference proteome</keyword>
<accession>A0A0S6VXL4</accession>
<sequence length="119" mass="12641">MKICIPVLTQEGMNSPISSHFGKADHFAMFDEETQALTFFSNTGQHHGGALTPAELIHQAGANVVLCGGLGVKAVQMFQQFGVQVYNQASGTVSEVLAAYNAGKLPQANDMTACHDHAH</sequence>
<evidence type="ECO:0000313" key="2">
    <source>
        <dbReference type="EMBL" id="GAK49990.1"/>
    </source>
</evidence>
<dbReference type="EMBL" id="DF820455">
    <property type="protein sequence ID" value="GAK49990.1"/>
    <property type="molecule type" value="Genomic_DNA"/>
</dbReference>
<proteinExistence type="predicted"/>
<dbReference type="SUPFAM" id="SSF53146">
    <property type="entry name" value="Nitrogenase accessory factor-like"/>
    <property type="match status" value="1"/>
</dbReference>
<evidence type="ECO:0000313" key="3">
    <source>
        <dbReference type="Proteomes" id="UP000030700"/>
    </source>
</evidence>
<protein>
    <submittedName>
        <fullName evidence="2">FeMo cofactor biosynthesis domain protein</fullName>
    </submittedName>
</protein>
<evidence type="ECO:0000259" key="1">
    <source>
        <dbReference type="Pfam" id="PF02579"/>
    </source>
</evidence>
<dbReference type="HOGENOM" id="CLU_104194_2_1_0"/>
<organism evidence="2">
    <name type="scientific">Candidatus Moduliflexus flocculans</name>
    <dbReference type="NCBI Taxonomy" id="1499966"/>
    <lineage>
        <taxon>Bacteria</taxon>
        <taxon>Candidatus Moduliflexota</taxon>
        <taxon>Candidatus Moduliflexia</taxon>
        <taxon>Candidatus Moduliflexales</taxon>
        <taxon>Candidatus Moduliflexaceae</taxon>
    </lineage>
</organism>
<dbReference type="CDD" id="cd00851">
    <property type="entry name" value="MTH1175"/>
    <property type="match status" value="1"/>
</dbReference>
<dbReference type="STRING" id="1499966.U14_01215"/>
<dbReference type="Pfam" id="PF02579">
    <property type="entry name" value="Nitro_FeMo-Co"/>
    <property type="match status" value="1"/>
</dbReference>
<dbReference type="InterPro" id="IPR003731">
    <property type="entry name" value="Di-Nase_FeMo-co_biosynth"/>
</dbReference>